<evidence type="ECO:0000256" key="1">
    <source>
        <dbReference type="ARBA" id="ARBA00008894"/>
    </source>
</evidence>
<dbReference type="FunFam" id="3.40.50.300:FF:001091">
    <property type="entry name" value="Probable disease resistance protein At1g61300"/>
    <property type="match status" value="1"/>
</dbReference>
<proteinExistence type="inferred from homology"/>
<dbReference type="GO" id="GO:0005524">
    <property type="term" value="F:ATP binding"/>
    <property type="evidence" value="ECO:0007669"/>
    <property type="project" value="UniProtKB-KW"/>
</dbReference>
<dbReference type="FunFam" id="1.10.10.10:FF:000322">
    <property type="entry name" value="Probable disease resistance protein At1g63360"/>
    <property type="match status" value="1"/>
</dbReference>
<dbReference type="InterPro" id="IPR036388">
    <property type="entry name" value="WH-like_DNA-bd_sf"/>
</dbReference>
<dbReference type="Gene3D" id="3.40.50.300">
    <property type="entry name" value="P-loop containing nucleotide triphosphate hydrolases"/>
    <property type="match status" value="1"/>
</dbReference>
<dbReference type="Gene3D" id="1.10.8.430">
    <property type="entry name" value="Helical domain of apoptotic protease-activating factors"/>
    <property type="match status" value="1"/>
</dbReference>
<dbReference type="InterPro" id="IPR044974">
    <property type="entry name" value="Disease_R_plants"/>
</dbReference>
<keyword evidence="5" id="KW-0611">Plant defense</keyword>
<dbReference type="SUPFAM" id="SSF52540">
    <property type="entry name" value="P-loop containing nucleoside triphosphate hydrolases"/>
    <property type="match status" value="1"/>
</dbReference>
<evidence type="ECO:0000259" key="8">
    <source>
        <dbReference type="Pfam" id="PF23559"/>
    </source>
</evidence>
<dbReference type="SUPFAM" id="SSF52058">
    <property type="entry name" value="L domain-like"/>
    <property type="match status" value="1"/>
</dbReference>
<evidence type="ECO:0000313" key="9">
    <source>
        <dbReference type="RefSeq" id="XP_016453319.1"/>
    </source>
</evidence>
<evidence type="ECO:0000256" key="2">
    <source>
        <dbReference type="ARBA" id="ARBA00022614"/>
    </source>
</evidence>
<dbReference type="InterPro" id="IPR032675">
    <property type="entry name" value="LRR_dom_sf"/>
</dbReference>
<evidence type="ECO:0000256" key="5">
    <source>
        <dbReference type="ARBA" id="ARBA00022821"/>
    </source>
</evidence>
<dbReference type="STRING" id="4097.A0A1S3YM26"/>
<evidence type="ECO:0000256" key="6">
    <source>
        <dbReference type="ARBA" id="ARBA00022840"/>
    </source>
</evidence>
<dbReference type="PANTHER" id="PTHR23155:SF1228">
    <property type="entry name" value="NB-ARC DOMAIN CONTAINING PROTEIN, EXPRESSED"/>
    <property type="match status" value="1"/>
</dbReference>
<dbReference type="GO" id="GO:0051607">
    <property type="term" value="P:defense response to virus"/>
    <property type="evidence" value="ECO:0007669"/>
    <property type="project" value="UniProtKB-ARBA"/>
</dbReference>
<accession>A0A1S3YM26</accession>
<evidence type="ECO:0000256" key="3">
    <source>
        <dbReference type="ARBA" id="ARBA00022737"/>
    </source>
</evidence>
<dbReference type="Gene3D" id="3.80.10.10">
    <property type="entry name" value="Ribonuclease Inhibitor"/>
    <property type="match status" value="1"/>
</dbReference>
<dbReference type="Pfam" id="PF00931">
    <property type="entry name" value="NB-ARC"/>
    <property type="match status" value="1"/>
</dbReference>
<name>A0A1S3YM26_TOBAC</name>
<dbReference type="RefSeq" id="XP_016453319.1">
    <property type="nucleotide sequence ID" value="XM_016597833.1"/>
</dbReference>
<dbReference type="InterPro" id="IPR002182">
    <property type="entry name" value="NB-ARC"/>
</dbReference>
<keyword evidence="6" id="KW-0067">ATP-binding</keyword>
<evidence type="ECO:0000259" key="7">
    <source>
        <dbReference type="Pfam" id="PF00931"/>
    </source>
</evidence>
<keyword evidence="2" id="KW-0433">Leucine-rich repeat</keyword>
<dbReference type="PANTHER" id="PTHR23155">
    <property type="entry name" value="DISEASE RESISTANCE PROTEIN RP"/>
    <property type="match status" value="1"/>
</dbReference>
<reference evidence="9" key="1">
    <citation type="submission" date="2025-08" db="UniProtKB">
        <authorList>
            <consortium name="RefSeq"/>
        </authorList>
    </citation>
    <scope>IDENTIFICATION</scope>
</reference>
<dbReference type="CDD" id="cd14798">
    <property type="entry name" value="RX-CC_like"/>
    <property type="match status" value="1"/>
</dbReference>
<sequence>MERGKQNEGETEKGEANNSSVSSYVLRKDIFNLLDFIERLKNGRDQIALDMDQIEKLKLELTFMSTFLQLSCSNLDGFNAEMSRKAQQVDDLVRSVFYQSGDNMLVKYDMDHVISHVLENIKSCISSPHYSKSSATMTEEQLVELLDSLLVNLCDLPKHCVELKTQYEIIQNVCDNIRDFLGLKVNGCIEHETIEYVLPQFQLMAERVGHFCFVLLTDQLGVSQLSFKLVDLLVKIIPVELEVMYICSTNLTTSKSTEVGRFFKKLLGASPYILREYLFNLQAHMVAVLTASTSARNIHVMIEFLLIILTDVPKDFIHHEKLFDLLTRVGALTREVSILVCNLEEKSRGEVNTSETNCGSVDLLESIELLKEDLKHVFLKAPEDSSQLSFPMNSSQLSFPMSDGPLFMTLLLKNLNDLLNSNAYSVVLIKQEIGLVKEDLEFIRPFFTNVEQELNRDLWTHVLDVAYEAEHAINSIMVRDHGLLQLIFSLPGNVEKIKLIKEEVSKTIQKNQGLVVVTSPNKLVQSGFEEETNWIIRKLTSGPATLDVISIIGMPGLGKTTLAYRVYNDKSIANHFDVRAWCTIDQEYDMNKILQKIYNQVIGSDAKFSEDFVVGDKLQRELCRRRFLIVLDDLWDTAAWDDLTRHFPEFMKGSRVILTSRIMEVALYGKRYTDPLHLRLLSLEESWELLERKVFGKESCPVELLDVGYKITKKCKGLPLVLHLIGGVITTKEKNKAFWCEVLNNLNSNLLDDFEFMKVIQFSYDHLSDHLKPCLLYLASYPKDEYIEISELKDLWSAEGLVEQTEMKSVEEVVEVYLDELISSSLVIVSDERGRASSYRIHDLVHDFCLEKARKEKLFDFISSSAPSSSSSDRVPRAMIIRYDRRLFHLDENFVLFNPEKKNSYVKRLLSLKVSDGKHNHLSYNCHLRHLRLLKRLELHKIRLTYSLLNEIGMLVHLRCLRIQMKAKTLPPSFSNLLNLETLVVDNQGSNMVLSPSIWSLVKLQHVSMDSCSVFDLDTDEPTMLEEDLMLENLRILYGLKLSSSGNTQDIFKRFPNLRSLTFTIEEPWPCSAEQICFPRLDILDELEEVRAYFYPCIHQCDFHFPSSLKKLVLGSFALPSNSLSRIARLPNLQNLSLEEAIIQGKEWNMEEEDTFENLKSLTLDRVSLSEWKVNGEESFPVLEELQILDCTELVEIPDSFGDIFSLNCISLLGSRQLEVSAITIKEYVADMMGEDKLEVKCYS</sequence>
<dbReference type="PRINTS" id="PR00364">
    <property type="entry name" value="DISEASERSIST"/>
</dbReference>
<dbReference type="InterPro" id="IPR042197">
    <property type="entry name" value="Apaf_helical"/>
</dbReference>
<organism evidence="9">
    <name type="scientific">Nicotiana tabacum</name>
    <name type="common">Common tobacco</name>
    <dbReference type="NCBI Taxonomy" id="4097"/>
    <lineage>
        <taxon>Eukaryota</taxon>
        <taxon>Viridiplantae</taxon>
        <taxon>Streptophyta</taxon>
        <taxon>Embryophyta</taxon>
        <taxon>Tracheophyta</taxon>
        <taxon>Spermatophyta</taxon>
        <taxon>Magnoliopsida</taxon>
        <taxon>eudicotyledons</taxon>
        <taxon>Gunneridae</taxon>
        <taxon>Pentapetalae</taxon>
        <taxon>asterids</taxon>
        <taxon>lamiids</taxon>
        <taxon>Solanales</taxon>
        <taxon>Solanaceae</taxon>
        <taxon>Nicotianoideae</taxon>
        <taxon>Nicotianeae</taxon>
        <taxon>Nicotiana</taxon>
    </lineage>
</organism>
<dbReference type="SMR" id="A0A1S3YM26"/>
<feature type="domain" description="NB-ARC" evidence="7">
    <location>
        <begin position="530"/>
        <end position="699"/>
    </location>
</feature>
<gene>
    <name evidence="9" type="primary">LOC107777709</name>
</gene>
<dbReference type="InterPro" id="IPR038005">
    <property type="entry name" value="RX-like_CC"/>
</dbReference>
<comment type="similarity">
    <text evidence="1">Belongs to the disease resistance NB-LRR family.</text>
</comment>
<protein>
    <submittedName>
        <fullName evidence="9">Late blight resistance protein homolog R1A-3 isoform X3</fullName>
    </submittedName>
</protein>
<keyword evidence="4" id="KW-0547">Nucleotide-binding</keyword>
<dbReference type="OrthoDB" id="1272208at2759"/>
<keyword evidence="3" id="KW-0677">Repeat</keyword>
<feature type="domain" description="Disease resistance protein winged helix" evidence="8">
    <location>
        <begin position="781"/>
        <end position="848"/>
    </location>
</feature>
<dbReference type="GO" id="GO:0043531">
    <property type="term" value="F:ADP binding"/>
    <property type="evidence" value="ECO:0007669"/>
    <property type="project" value="InterPro"/>
</dbReference>
<dbReference type="InterPro" id="IPR058922">
    <property type="entry name" value="WHD_DRP"/>
</dbReference>
<dbReference type="InterPro" id="IPR027417">
    <property type="entry name" value="P-loop_NTPase"/>
</dbReference>
<dbReference type="PaxDb" id="4097-A0A1S3YM26"/>
<dbReference type="Gene3D" id="1.10.10.10">
    <property type="entry name" value="Winged helix-like DNA-binding domain superfamily/Winged helix DNA-binding domain"/>
    <property type="match status" value="1"/>
</dbReference>
<dbReference type="AlphaFoldDB" id="A0A1S3YM26"/>
<evidence type="ECO:0000256" key="4">
    <source>
        <dbReference type="ARBA" id="ARBA00022741"/>
    </source>
</evidence>
<dbReference type="Pfam" id="PF23559">
    <property type="entry name" value="WHD_DRP"/>
    <property type="match status" value="1"/>
</dbReference>